<evidence type="ECO:0000256" key="5">
    <source>
        <dbReference type="ARBA" id="ARBA00022555"/>
    </source>
</evidence>
<evidence type="ECO:0000256" key="4">
    <source>
        <dbReference type="ARBA" id="ARBA00022490"/>
    </source>
</evidence>
<dbReference type="AlphaFoldDB" id="A0A1Y1II64"/>
<keyword evidence="8 15" id="KW-0067">ATP-binding</keyword>
<dbReference type="PROSITE" id="PS50886">
    <property type="entry name" value="TRBD"/>
    <property type="match status" value="1"/>
</dbReference>
<dbReference type="Pfam" id="PF01588">
    <property type="entry name" value="tRNA_bind"/>
    <property type="match status" value="1"/>
</dbReference>
<keyword evidence="5 14" id="KW-0820">tRNA-binding</keyword>
<keyword evidence="6 15" id="KW-0436">Ligase</keyword>
<evidence type="ECO:0000256" key="16">
    <source>
        <dbReference type="SAM" id="MobiDB-lite"/>
    </source>
</evidence>
<comment type="similarity">
    <text evidence="2 15">Belongs to the class-I aminoacyl-tRNA synthetase family.</text>
</comment>
<dbReference type="InterPro" id="IPR012340">
    <property type="entry name" value="NA-bd_OB-fold"/>
</dbReference>
<keyword evidence="19" id="KW-1185">Reference proteome</keyword>
<dbReference type="SUPFAM" id="SSF50249">
    <property type="entry name" value="Nucleic acid-binding proteins"/>
    <property type="match status" value="1"/>
</dbReference>
<dbReference type="InterPro" id="IPR014758">
    <property type="entry name" value="Met-tRNA_synth"/>
</dbReference>
<dbReference type="InterPro" id="IPR002547">
    <property type="entry name" value="tRNA-bd_dom"/>
</dbReference>
<dbReference type="InterPro" id="IPR041872">
    <property type="entry name" value="Anticodon_Met"/>
</dbReference>
<dbReference type="GO" id="GO:0048608">
    <property type="term" value="P:reproductive structure development"/>
    <property type="evidence" value="ECO:0007669"/>
    <property type="project" value="UniProtKB-ARBA"/>
</dbReference>
<evidence type="ECO:0000256" key="12">
    <source>
        <dbReference type="ARBA" id="ARBA00030904"/>
    </source>
</evidence>
<dbReference type="NCBIfam" id="NF001100">
    <property type="entry name" value="PRK00133.1"/>
    <property type="match status" value="1"/>
</dbReference>
<evidence type="ECO:0000256" key="3">
    <source>
        <dbReference type="ARBA" id="ARBA00012838"/>
    </source>
</evidence>
<dbReference type="Gene3D" id="3.40.50.620">
    <property type="entry name" value="HUPs"/>
    <property type="match status" value="1"/>
</dbReference>
<feature type="region of interest" description="Disordered" evidence="16">
    <location>
        <begin position="732"/>
        <end position="788"/>
    </location>
</feature>
<dbReference type="Gene3D" id="2.20.28.20">
    <property type="entry name" value="Methionyl-tRNA synthetase, Zn-domain"/>
    <property type="match status" value="1"/>
</dbReference>
<accession>A0A1Y1II64</accession>
<dbReference type="InterPro" id="IPR015413">
    <property type="entry name" value="Methionyl/Leucyl_tRNA_Synth"/>
</dbReference>
<keyword evidence="9 14" id="KW-0694">RNA-binding</keyword>
<dbReference type="FunFam" id="2.40.50.140:FF:000047">
    <property type="entry name" value="tyrosine--tRNA ligase, cytoplasmic isoform X2"/>
    <property type="match status" value="1"/>
</dbReference>
<evidence type="ECO:0000256" key="10">
    <source>
        <dbReference type="ARBA" id="ARBA00022917"/>
    </source>
</evidence>
<name>A0A1Y1II64_KLENI</name>
<evidence type="ECO:0000313" key="18">
    <source>
        <dbReference type="EMBL" id="GAQ88771.1"/>
    </source>
</evidence>
<keyword evidence="11 15" id="KW-0030">Aminoacyl-tRNA synthetase</keyword>
<dbReference type="Pfam" id="PF19303">
    <property type="entry name" value="Anticodon_3"/>
    <property type="match status" value="1"/>
</dbReference>
<dbReference type="EC" id="6.1.1.10" evidence="3"/>
<dbReference type="Pfam" id="PF09334">
    <property type="entry name" value="tRNA-synt_1g"/>
    <property type="match status" value="1"/>
</dbReference>
<dbReference type="GO" id="GO:0004825">
    <property type="term" value="F:methionine-tRNA ligase activity"/>
    <property type="evidence" value="ECO:0000318"/>
    <property type="project" value="GO_Central"/>
</dbReference>
<dbReference type="Gene3D" id="2.40.50.140">
    <property type="entry name" value="Nucleic acid-binding proteins"/>
    <property type="match status" value="1"/>
</dbReference>
<keyword evidence="4" id="KW-0963">Cytoplasm</keyword>
<keyword evidence="10 15" id="KW-0648">Protein biosynthesis</keyword>
<dbReference type="Gene3D" id="1.10.730.10">
    <property type="entry name" value="Isoleucyl-tRNA Synthetase, Domain 1"/>
    <property type="match status" value="1"/>
</dbReference>
<reference evidence="18 19" key="1">
    <citation type="journal article" date="2014" name="Nat. Commun.">
        <title>Klebsormidium flaccidum genome reveals primary factors for plant terrestrial adaptation.</title>
        <authorList>
            <person name="Hori K."/>
            <person name="Maruyama F."/>
            <person name="Fujisawa T."/>
            <person name="Togashi T."/>
            <person name="Yamamoto N."/>
            <person name="Seo M."/>
            <person name="Sato S."/>
            <person name="Yamada T."/>
            <person name="Mori H."/>
            <person name="Tajima N."/>
            <person name="Moriyama T."/>
            <person name="Ikeuchi M."/>
            <person name="Watanabe M."/>
            <person name="Wada H."/>
            <person name="Kobayashi K."/>
            <person name="Saito M."/>
            <person name="Masuda T."/>
            <person name="Sasaki-Sekimoto Y."/>
            <person name="Mashiguchi K."/>
            <person name="Awai K."/>
            <person name="Shimojima M."/>
            <person name="Masuda S."/>
            <person name="Iwai M."/>
            <person name="Nobusawa T."/>
            <person name="Narise T."/>
            <person name="Kondo S."/>
            <person name="Saito H."/>
            <person name="Sato R."/>
            <person name="Murakawa M."/>
            <person name="Ihara Y."/>
            <person name="Oshima-Yamada Y."/>
            <person name="Ohtaka K."/>
            <person name="Satoh M."/>
            <person name="Sonobe K."/>
            <person name="Ishii M."/>
            <person name="Ohtani R."/>
            <person name="Kanamori-Sato M."/>
            <person name="Honoki R."/>
            <person name="Miyazaki D."/>
            <person name="Mochizuki H."/>
            <person name="Umetsu J."/>
            <person name="Higashi K."/>
            <person name="Shibata D."/>
            <person name="Kamiya Y."/>
            <person name="Sato N."/>
            <person name="Nakamura Y."/>
            <person name="Tabata S."/>
            <person name="Ida S."/>
            <person name="Kurokawa K."/>
            <person name="Ohta H."/>
        </authorList>
    </citation>
    <scope>NUCLEOTIDE SEQUENCE [LARGE SCALE GENOMIC DNA]</scope>
    <source>
        <strain evidence="18 19">NIES-2285</strain>
    </source>
</reference>
<dbReference type="PROSITE" id="PS00178">
    <property type="entry name" value="AA_TRNA_LIGASE_I"/>
    <property type="match status" value="1"/>
</dbReference>
<feature type="region of interest" description="Disordered" evidence="16">
    <location>
        <begin position="66"/>
        <end position="126"/>
    </location>
</feature>
<dbReference type="GO" id="GO:0005524">
    <property type="term" value="F:ATP binding"/>
    <property type="evidence" value="ECO:0007669"/>
    <property type="project" value="UniProtKB-KW"/>
</dbReference>
<evidence type="ECO:0000256" key="1">
    <source>
        <dbReference type="ARBA" id="ARBA00004496"/>
    </source>
</evidence>
<gene>
    <name evidence="18" type="ORF">KFL_004580010</name>
</gene>
<dbReference type="InterPro" id="IPR023458">
    <property type="entry name" value="Met-tRNA_ligase_1"/>
</dbReference>
<dbReference type="CDD" id="cd07957">
    <property type="entry name" value="Anticodon_Ia_Met"/>
    <property type="match status" value="1"/>
</dbReference>
<dbReference type="OrthoDB" id="5844513at2759"/>
<dbReference type="InterPro" id="IPR009080">
    <property type="entry name" value="tRNAsynth_Ia_anticodon-bd"/>
</dbReference>
<comment type="catalytic activity">
    <reaction evidence="13">
        <text>tRNA(Met) + L-methionine + ATP = L-methionyl-tRNA(Met) + AMP + diphosphate</text>
        <dbReference type="Rhea" id="RHEA:13481"/>
        <dbReference type="Rhea" id="RHEA-COMP:9667"/>
        <dbReference type="Rhea" id="RHEA-COMP:9698"/>
        <dbReference type="ChEBI" id="CHEBI:30616"/>
        <dbReference type="ChEBI" id="CHEBI:33019"/>
        <dbReference type="ChEBI" id="CHEBI:57844"/>
        <dbReference type="ChEBI" id="CHEBI:78442"/>
        <dbReference type="ChEBI" id="CHEBI:78530"/>
        <dbReference type="ChEBI" id="CHEBI:456215"/>
        <dbReference type="EC" id="6.1.1.10"/>
    </reaction>
</comment>
<evidence type="ECO:0000256" key="11">
    <source>
        <dbReference type="ARBA" id="ARBA00023146"/>
    </source>
</evidence>
<dbReference type="NCBIfam" id="TIGR00398">
    <property type="entry name" value="metG"/>
    <property type="match status" value="1"/>
</dbReference>
<sequence>MDQLEQGAKGSEGKELTLADVAVFWRLIPVLGGADARPSKVAEWFGTLVASKHVASAIKSILGDQNPQTLADQSRKAISASVTAASAKPKPSKSQTPAEKPAASKPSKPAPANASDSKIAAKAGSKGPVKAEAAVKPVVITDPGSPYLEVTGPPRAPVKGKRNVLVTSALPYVNNVPHLGNIIGSVLSADVYARYCRRRGYNVIYMCGTDEYGTATENKALEEGLTPREICDKYHVIHRDIYKWFDISFDHFGRTSTPQQTDIAQAIFRSLLDQNRLIEDSMEQLYCDLDQKFLADRFVEGTCPNYYKYKEARDADKCRKLLNPTDLINPRCKICGTTPRIRSTEHLFLDLPTLKPQLEDYINATSGVGEWSANSIATTGSWIRDGLKPRCITRDLKWGVPVPLEKFKDKVFYVWFDAPIGYISITANYTDSWKEWWHSPKDVELVQFMGKDNVPFHTVIFPSTLLGTAEPWTLMKTISVTEYLNYEDGKFSKSRGVGVFGNDAQSTGVPSEVWRYYLLVNRPEVSDTVFMWSDLQAKTNGELLANLGNFVNRALKFLADRLDATIPEAKAAASNAAVVALGKEVQDNVREYVSKLEKAKLKDGLKIAMNISALGNKFFQDNKPWVLLKEDKPACEDIVATAVGLVRLLATLLEPYMPAFAHKVLKQLNLPPSSLSLTDADVELTSELWKLVPAGHKIGAPEPLFREMSNEEVAANKLKFAGSQADRKAAESAATASAASGASSASTSSSGPATPAANNGKPKKEKDKGAKEPKGGSSRGAKEAEKPVDVSRLDIRVGKIVSVKKHPDADSLYVEEIDVGEAEPRTVVSGLVKYIPLEGMQNQVILTVCNLKPVAMRGVKSHAMVLCASDAEKTKIEFVRPPEGAKVGERITFPAYPGEPDEQLNPKKKVWETVQPGFVTTESLVATWKGDPFTTSAGVCTVASIPGGSIS</sequence>
<dbReference type="InterPro" id="IPR029038">
    <property type="entry name" value="MetRS_Zn"/>
</dbReference>
<dbReference type="GO" id="GO:0006431">
    <property type="term" value="P:methionyl-tRNA aminoacylation"/>
    <property type="evidence" value="ECO:0000318"/>
    <property type="project" value="GO_Central"/>
</dbReference>
<evidence type="ECO:0000256" key="7">
    <source>
        <dbReference type="ARBA" id="ARBA00022741"/>
    </source>
</evidence>
<dbReference type="InterPro" id="IPR033911">
    <property type="entry name" value="MetRS_core"/>
</dbReference>
<dbReference type="Proteomes" id="UP000054558">
    <property type="component" value="Unassembled WGS sequence"/>
</dbReference>
<dbReference type="GO" id="GO:0009791">
    <property type="term" value="P:post-embryonic development"/>
    <property type="evidence" value="ECO:0007669"/>
    <property type="project" value="UniProtKB-ARBA"/>
</dbReference>
<protein>
    <recommendedName>
        <fullName evidence="3">methionine--tRNA ligase</fullName>
        <ecNumber evidence="3">6.1.1.10</ecNumber>
    </recommendedName>
    <alternativeName>
        <fullName evidence="12">Methionyl-tRNA synthetase</fullName>
    </alternativeName>
</protein>
<feature type="compositionally biased region" description="Low complexity" evidence="16">
    <location>
        <begin position="97"/>
        <end position="118"/>
    </location>
</feature>
<dbReference type="HAMAP" id="MF_00098">
    <property type="entry name" value="Met_tRNA_synth_type1"/>
    <property type="match status" value="1"/>
</dbReference>
<dbReference type="GO" id="GO:0017101">
    <property type="term" value="C:aminoacyl-tRNA synthetase multienzyme complex"/>
    <property type="evidence" value="ECO:0000318"/>
    <property type="project" value="GO_Central"/>
</dbReference>
<dbReference type="GO" id="GO:0000049">
    <property type="term" value="F:tRNA binding"/>
    <property type="evidence" value="ECO:0007669"/>
    <property type="project" value="UniProtKB-UniRule"/>
</dbReference>
<dbReference type="CDD" id="cd00814">
    <property type="entry name" value="MetRS_core"/>
    <property type="match status" value="1"/>
</dbReference>
<dbReference type="PRINTS" id="PR01041">
    <property type="entry name" value="TRNASYNTHMET"/>
</dbReference>
<dbReference type="SUPFAM" id="SSF52374">
    <property type="entry name" value="Nucleotidylyl transferase"/>
    <property type="match status" value="1"/>
</dbReference>
<evidence type="ECO:0000259" key="17">
    <source>
        <dbReference type="PROSITE" id="PS50886"/>
    </source>
</evidence>
<evidence type="ECO:0000256" key="2">
    <source>
        <dbReference type="ARBA" id="ARBA00005594"/>
    </source>
</evidence>
<dbReference type="PANTHER" id="PTHR45765:SF1">
    <property type="entry name" value="METHIONINE--TRNA LIGASE, CYTOPLASMIC"/>
    <property type="match status" value="1"/>
</dbReference>
<organism evidence="18 19">
    <name type="scientific">Klebsormidium nitens</name>
    <name type="common">Green alga</name>
    <name type="synonym">Ulothrix nitens</name>
    <dbReference type="NCBI Taxonomy" id="105231"/>
    <lineage>
        <taxon>Eukaryota</taxon>
        <taxon>Viridiplantae</taxon>
        <taxon>Streptophyta</taxon>
        <taxon>Klebsormidiophyceae</taxon>
        <taxon>Klebsormidiales</taxon>
        <taxon>Klebsormidiaceae</taxon>
        <taxon>Klebsormidium</taxon>
    </lineage>
</organism>
<dbReference type="InterPro" id="IPR014729">
    <property type="entry name" value="Rossmann-like_a/b/a_fold"/>
</dbReference>
<dbReference type="SUPFAM" id="SSF47323">
    <property type="entry name" value="Anticodon-binding domain of a subclass of class I aminoacyl-tRNA synthetases"/>
    <property type="match status" value="1"/>
</dbReference>
<feature type="domain" description="TRNA-binding" evidence="17">
    <location>
        <begin position="789"/>
        <end position="892"/>
    </location>
</feature>
<evidence type="ECO:0000256" key="8">
    <source>
        <dbReference type="ARBA" id="ARBA00022840"/>
    </source>
</evidence>
<dbReference type="EMBL" id="DF237407">
    <property type="protein sequence ID" value="GAQ88771.1"/>
    <property type="molecule type" value="Genomic_DNA"/>
</dbReference>
<feature type="compositionally biased region" description="Low complexity" evidence="16">
    <location>
        <begin position="732"/>
        <end position="760"/>
    </location>
</feature>
<evidence type="ECO:0000256" key="13">
    <source>
        <dbReference type="ARBA" id="ARBA00047364"/>
    </source>
</evidence>
<feature type="compositionally biased region" description="Basic and acidic residues" evidence="16">
    <location>
        <begin position="762"/>
        <end position="788"/>
    </location>
</feature>
<dbReference type="CDD" id="cd02799">
    <property type="entry name" value="tRNA_bind_EMAP-II_like"/>
    <property type="match status" value="1"/>
</dbReference>
<dbReference type="GO" id="GO:0005829">
    <property type="term" value="C:cytosol"/>
    <property type="evidence" value="ECO:0000318"/>
    <property type="project" value="GO_Central"/>
</dbReference>
<dbReference type="STRING" id="105231.A0A1Y1II64"/>
<evidence type="ECO:0000256" key="9">
    <source>
        <dbReference type="ARBA" id="ARBA00022884"/>
    </source>
</evidence>
<comment type="subcellular location">
    <subcellularLocation>
        <location evidence="1">Cytoplasm</location>
    </subcellularLocation>
</comment>
<dbReference type="OMA" id="HLNTTEY"/>
<proteinExistence type="inferred from homology"/>
<keyword evidence="7 15" id="KW-0547">Nucleotide-binding</keyword>
<dbReference type="PANTHER" id="PTHR45765">
    <property type="entry name" value="METHIONINE--TRNA LIGASE"/>
    <property type="match status" value="1"/>
</dbReference>
<dbReference type="InterPro" id="IPR001412">
    <property type="entry name" value="aa-tRNA-synth_I_CS"/>
</dbReference>
<evidence type="ECO:0000256" key="15">
    <source>
        <dbReference type="RuleBase" id="RU363039"/>
    </source>
</evidence>
<evidence type="ECO:0000256" key="14">
    <source>
        <dbReference type="PROSITE-ProRule" id="PRU00209"/>
    </source>
</evidence>
<evidence type="ECO:0000313" key="19">
    <source>
        <dbReference type="Proteomes" id="UP000054558"/>
    </source>
</evidence>
<evidence type="ECO:0000256" key="6">
    <source>
        <dbReference type="ARBA" id="ARBA00022598"/>
    </source>
</evidence>